<comment type="caution">
    <text evidence="2">The sequence shown here is derived from an EMBL/GenBank/DDBJ whole genome shotgun (WGS) entry which is preliminary data.</text>
</comment>
<evidence type="ECO:0000313" key="3">
    <source>
        <dbReference type="Proteomes" id="UP000316801"/>
    </source>
</evidence>
<feature type="compositionally biased region" description="Basic and acidic residues" evidence="1">
    <location>
        <begin position="67"/>
        <end position="84"/>
    </location>
</feature>
<dbReference type="RefSeq" id="WP_143126114.1">
    <property type="nucleotide sequence ID" value="NZ_VJMG01000043.1"/>
</dbReference>
<keyword evidence="3" id="KW-1185">Reference proteome</keyword>
<dbReference type="AlphaFoldDB" id="A0A549T6K8"/>
<feature type="region of interest" description="Disordered" evidence="1">
    <location>
        <begin position="65"/>
        <end position="84"/>
    </location>
</feature>
<gene>
    <name evidence="2" type="ORF">FNA46_15500</name>
</gene>
<dbReference type="Proteomes" id="UP000316801">
    <property type="component" value="Unassembled WGS sequence"/>
</dbReference>
<evidence type="ECO:0000256" key="1">
    <source>
        <dbReference type="SAM" id="MobiDB-lite"/>
    </source>
</evidence>
<proteinExistence type="predicted"/>
<organism evidence="2 3">
    <name type="scientific">Rhizobium straminoryzae</name>
    <dbReference type="NCBI Taxonomy" id="1387186"/>
    <lineage>
        <taxon>Bacteria</taxon>
        <taxon>Pseudomonadati</taxon>
        <taxon>Pseudomonadota</taxon>
        <taxon>Alphaproteobacteria</taxon>
        <taxon>Hyphomicrobiales</taxon>
        <taxon>Rhizobiaceae</taxon>
        <taxon>Rhizobium/Agrobacterium group</taxon>
        <taxon>Rhizobium</taxon>
    </lineage>
</organism>
<dbReference type="EMBL" id="VJMG01000043">
    <property type="protein sequence ID" value="TRL37509.1"/>
    <property type="molecule type" value="Genomic_DNA"/>
</dbReference>
<evidence type="ECO:0008006" key="4">
    <source>
        <dbReference type="Google" id="ProtNLM"/>
    </source>
</evidence>
<sequence>MRHTIEMPYIRYEPEQLTGRLRQRHTVFVPFEALVETLVLWQSRRCMRRQMARDMRSFNEAMFEDAGTTREEAEREVRKPFWRD</sequence>
<protein>
    <recommendedName>
        <fullName evidence="4">DUF1127 domain-containing protein</fullName>
    </recommendedName>
</protein>
<reference evidence="2 3" key="1">
    <citation type="submission" date="2019-07" db="EMBL/GenBank/DDBJ databases">
        <title>Ln-dependent methylotrophs.</title>
        <authorList>
            <person name="Tani A."/>
        </authorList>
    </citation>
    <scope>NUCLEOTIDE SEQUENCE [LARGE SCALE GENOMIC DNA]</scope>
    <source>
        <strain evidence="2 3">SM12</strain>
    </source>
</reference>
<accession>A0A549T6K8</accession>
<evidence type="ECO:0000313" key="2">
    <source>
        <dbReference type="EMBL" id="TRL37509.1"/>
    </source>
</evidence>
<name>A0A549T6K8_9HYPH</name>